<name>A0A974BLD2_SEDHY</name>
<sequence length="164" mass="18822">MNNIFNKMPQVYQNNIYSANKYLDDKVFMNEFQVPVNRNTGFMEVFVFTDRGEFAVPGALITIYARQENNDIPVFNTPTGNSPIIVNLPVAHPLGSLIRGPEYYFTTYDITVNAANFAPYRCNNIRLFEGITTKFNVDMLRLVPQQYPLPENVVNLPPHPRDEI</sequence>
<dbReference type="EMBL" id="JACBNQ010000020">
    <property type="protein sequence ID" value="NYB75364.1"/>
    <property type="molecule type" value="Genomic_DNA"/>
</dbReference>
<dbReference type="Proteomes" id="UP000611629">
    <property type="component" value="Unassembled WGS sequence"/>
</dbReference>
<keyword evidence="2" id="KW-1185">Reference proteome</keyword>
<reference evidence="1" key="1">
    <citation type="submission" date="2020-07" db="EMBL/GenBank/DDBJ databases">
        <title>Genomic analysis of a strain of Sedimentibacter Hydroxybenzoicus DSM7310.</title>
        <authorList>
            <person name="Ma S."/>
        </authorList>
    </citation>
    <scope>NUCLEOTIDE SEQUENCE</scope>
    <source>
        <strain evidence="1">DSM 7310</strain>
    </source>
</reference>
<evidence type="ECO:0000313" key="1">
    <source>
        <dbReference type="EMBL" id="NYB75364.1"/>
    </source>
</evidence>
<gene>
    <name evidence="1" type="ORF">HZF24_14545</name>
</gene>
<comment type="caution">
    <text evidence="1">The sequence shown here is derived from an EMBL/GenBank/DDBJ whole genome shotgun (WGS) entry which is preliminary data.</text>
</comment>
<dbReference type="RefSeq" id="WP_179239067.1">
    <property type="nucleotide sequence ID" value="NZ_JACBNQ010000020.1"/>
</dbReference>
<dbReference type="AlphaFoldDB" id="A0A974BLD2"/>
<organism evidence="1 2">
    <name type="scientific">Sedimentibacter hydroxybenzoicus DSM 7310</name>
    <dbReference type="NCBI Taxonomy" id="1123245"/>
    <lineage>
        <taxon>Bacteria</taxon>
        <taxon>Bacillati</taxon>
        <taxon>Bacillota</taxon>
        <taxon>Tissierellia</taxon>
        <taxon>Sedimentibacter</taxon>
    </lineage>
</organism>
<evidence type="ECO:0000313" key="2">
    <source>
        <dbReference type="Proteomes" id="UP000611629"/>
    </source>
</evidence>
<accession>A0A974BLD2</accession>
<proteinExistence type="predicted"/>
<protein>
    <submittedName>
        <fullName evidence="1">Uncharacterized protein</fullName>
    </submittedName>
</protein>